<proteinExistence type="predicted"/>
<gene>
    <name evidence="2" type="ORF">IQ260_12230</name>
</gene>
<sequence>MTFPTQTVPVELEDGSTIYVKVDAPMGRRDVSGGGLGQTKSFERVTSSIENIVRAIAKPVNAAKPTKASVTFGVELEVQEGLLVAALAKGTGKTSLEITLEWEKGEKN</sequence>
<evidence type="ECO:0000313" key="3">
    <source>
        <dbReference type="Proteomes" id="UP000615026"/>
    </source>
</evidence>
<dbReference type="InterPro" id="IPR045794">
    <property type="entry name" value="Trypco1"/>
</dbReference>
<accession>A0A928ZU02</accession>
<name>A0A928ZU02_LEPEC</name>
<reference evidence="2" key="1">
    <citation type="submission" date="2020-10" db="EMBL/GenBank/DDBJ databases">
        <authorList>
            <person name="Castelo-Branco R."/>
            <person name="Eusebio N."/>
            <person name="Adriana R."/>
            <person name="Vieira A."/>
            <person name="Brugerolle De Fraissinette N."/>
            <person name="Rezende De Castro R."/>
            <person name="Schneider M.P."/>
            <person name="Vasconcelos V."/>
            <person name="Leao P.N."/>
        </authorList>
    </citation>
    <scope>NUCLEOTIDE SEQUENCE</scope>
    <source>
        <strain evidence="2">LEGE 11479</strain>
    </source>
</reference>
<dbReference type="Proteomes" id="UP000615026">
    <property type="component" value="Unassembled WGS sequence"/>
</dbReference>
<dbReference type="AlphaFoldDB" id="A0A928ZU02"/>
<dbReference type="Pfam" id="PF19493">
    <property type="entry name" value="Trypco1"/>
    <property type="match status" value="1"/>
</dbReference>
<comment type="caution">
    <text evidence="2">The sequence shown here is derived from an EMBL/GenBank/DDBJ whole genome shotgun (WGS) entry which is preliminary data.</text>
</comment>
<dbReference type="NCBIfam" id="NF041216">
    <property type="entry name" value="CU044_2847_fam"/>
    <property type="match status" value="1"/>
</dbReference>
<keyword evidence="3" id="KW-1185">Reference proteome</keyword>
<feature type="domain" description="Trypsin-co-occurring" evidence="1">
    <location>
        <begin position="10"/>
        <end position="104"/>
    </location>
</feature>
<evidence type="ECO:0000259" key="1">
    <source>
        <dbReference type="Pfam" id="PF19493"/>
    </source>
</evidence>
<dbReference type="EMBL" id="JADEXP010000095">
    <property type="protein sequence ID" value="MBE9067424.1"/>
    <property type="molecule type" value="Genomic_DNA"/>
</dbReference>
<evidence type="ECO:0000313" key="2">
    <source>
        <dbReference type="EMBL" id="MBE9067424.1"/>
    </source>
</evidence>
<organism evidence="2 3">
    <name type="scientific">Leptolyngbya cf. ectocarpi LEGE 11479</name>
    <dbReference type="NCBI Taxonomy" id="1828722"/>
    <lineage>
        <taxon>Bacteria</taxon>
        <taxon>Bacillati</taxon>
        <taxon>Cyanobacteriota</taxon>
        <taxon>Cyanophyceae</taxon>
        <taxon>Leptolyngbyales</taxon>
        <taxon>Leptolyngbyaceae</taxon>
        <taxon>Leptolyngbya group</taxon>
        <taxon>Leptolyngbya</taxon>
    </lineage>
</organism>
<protein>
    <recommendedName>
        <fullName evidence="1">Trypsin-co-occurring domain-containing protein</fullName>
    </recommendedName>
</protein>
<dbReference type="RefSeq" id="WP_193993389.1">
    <property type="nucleotide sequence ID" value="NZ_JADEXP010000095.1"/>
</dbReference>